<name>A0A8S1E4Z4_9PELO</name>
<evidence type="ECO:0000313" key="3">
    <source>
        <dbReference type="Proteomes" id="UP000494206"/>
    </source>
</evidence>
<gene>
    <name evidence="2" type="ORF">CBOVIS_LOCUS316</name>
</gene>
<feature type="transmembrane region" description="Helical" evidence="1">
    <location>
        <begin position="70"/>
        <end position="88"/>
    </location>
</feature>
<comment type="caution">
    <text evidence="2">The sequence shown here is derived from an EMBL/GenBank/DDBJ whole genome shotgun (WGS) entry which is preliminary data.</text>
</comment>
<evidence type="ECO:0000313" key="2">
    <source>
        <dbReference type="EMBL" id="CAB3396811.1"/>
    </source>
</evidence>
<dbReference type="EMBL" id="CADEPM010000001">
    <property type="protein sequence ID" value="CAB3396811.1"/>
    <property type="molecule type" value="Genomic_DNA"/>
</dbReference>
<sequence length="115" mass="12677">MSLQPNDLPNFTHDMIISLSRAALISVKSSTCAMHPAIIALLVVVVVPTVVAVASPPIQLSELFRNLSPFIFIALLTAMMTAIGFAEWRRRNRQIAPMNVWTTGVRQTIPELHSI</sequence>
<feature type="transmembrane region" description="Helical" evidence="1">
    <location>
        <begin position="38"/>
        <end position="58"/>
    </location>
</feature>
<keyword evidence="1" id="KW-0812">Transmembrane</keyword>
<protein>
    <submittedName>
        <fullName evidence="2">Uncharacterized protein</fullName>
    </submittedName>
</protein>
<keyword evidence="3" id="KW-1185">Reference proteome</keyword>
<organism evidence="2 3">
    <name type="scientific">Caenorhabditis bovis</name>
    <dbReference type="NCBI Taxonomy" id="2654633"/>
    <lineage>
        <taxon>Eukaryota</taxon>
        <taxon>Metazoa</taxon>
        <taxon>Ecdysozoa</taxon>
        <taxon>Nematoda</taxon>
        <taxon>Chromadorea</taxon>
        <taxon>Rhabditida</taxon>
        <taxon>Rhabditina</taxon>
        <taxon>Rhabditomorpha</taxon>
        <taxon>Rhabditoidea</taxon>
        <taxon>Rhabditidae</taxon>
        <taxon>Peloderinae</taxon>
        <taxon>Caenorhabditis</taxon>
    </lineage>
</organism>
<accession>A0A8S1E4Z4</accession>
<evidence type="ECO:0000256" key="1">
    <source>
        <dbReference type="SAM" id="Phobius"/>
    </source>
</evidence>
<proteinExistence type="predicted"/>
<dbReference type="AlphaFoldDB" id="A0A8S1E4Z4"/>
<keyword evidence="1" id="KW-0472">Membrane</keyword>
<dbReference type="Proteomes" id="UP000494206">
    <property type="component" value="Unassembled WGS sequence"/>
</dbReference>
<reference evidence="2 3" key="1">
    <citation type="submission" date="2020-04" db="EMBL/GenBank/DDBJ databases">
        <authorList>
            <person name="Laetsch R D."/>
            <person name="Stevens L."/>
            <person name="Kumar S."/>
            <person name="Blaxter L. M."/>
        </authorList>
    </citation>
    <scope>NUCLEOTIDE SEQUENCE [LARGE SCALE GENOMIC DNA]</scope>
</reference>
<keyword evidence="1" id="KW-1133">Transmembrane helix</keyword>